<gene>
    <name evidence="1" type="ORF">KJ970_13230</name>
</gene>
<proteinExistence type="predicted"/>
<evidence type="ECO:0000313" key="1">
    <source>
        <dbReference type="EMBL" id="MBU2691877.1"/>
    </source>
</evidence>
<accession>A0A948RYE8</accession>
<comment type="caution">
    <text evidence="1">The sequence shown here is derived from an EMBL/GenBank/DDBJ whole genome shotgun (WGS) entry which is preliminary data.</text>
</comment>
<sequence length="188" mass="21091">MPADIKTVEPDEFTIGDTVQFKILLSDYLPSDGWTLTYYFVKDGDQQSIAGSDNGDGYHLITLDVTASGAFTAGLYRWKACASKRSERYTLRTGRIEAKPDYALATEGLDDLEHVKKVLDALEATILGKASVDQLGYSIEGRSLDRIPPEDLLRWRDLYRAEYNSLLQSERTTKGLGHSGRFLVRFVE</sequence>
<dbReference type="Proteomes" id="UP000777784">
    <property type="component" value="Unassembled WGS sequence"/>
</dbReference>
<dbReference type="AlphaFoldDB" id="A0A948RYE8"/>
<evidence type="ECO:0000313" key="2">
    <source>
        <dbReference type="Proteomes" id="UP000777784"/>
    </source>
</evidence>
<dbReference type="EMBL" id="JAHJDP010000077">
    <property type="protein sequence ID" value="MBU2691877.1"/>
    <property type="molecule type" value="Genomic_DNA"/>
</dbReference>
<name>A0A948RYE8_UNCEI</name>
<protein>
    <submittedName>
        <fullName evidence="1">Uncharacterized protein</fullName>
    </submittedName>
</protein>
<reference evidence="1" key="1">
    <citation type="submission" date="2021-05" db="EMBL/GenBank/DDBJ databases">
        <title>Energy efficiency and biological interactions define the core microbiome of deep oligotrophic groundwater.</title>
        <authorList>
            <person name="Mehrshad M."/>
            <person name="Lopez-Fernandez M."/>
            <person name="Bell E."/>
            <person name="Bernier-Latmani R."/>
            <person name="Bertilsson S."/>
            <person name="Dopson M."/>
        </authorList>
    </citation>
    <scope>NUCLEOTIDE SEQUENCE</scope>
    <source>
        <strain evidence="1">Modern_marine.mb.64</strain>
    </source>
</reference>
<organism evidence="1 2">
    <name type="scientific">Eiseniibacteriota bacterium</name>
    <dbReference type="NCBI Taxonomy" id="2212470"/>
    <lineage>
        <taxon>Bacteria</taxon>
        <taxon>Candidatus Eiseniibacteriota</taxon>
    </lineage>
</organism>